<evidence type="ECO:0000256" key="2">
    <source>
        <dbReference type="ARBA" id="ARBA00004141"/>
    </source>
</evidence>
<evidence type="ECO:0000313" key="15">
    <source>
        <dbReference type="EMBL" id="ABB92703.1"/>
    </source>
</evidence>
<evidence type="ECO:0000256" key="12">
    <source>
        <dbReference type="ARBA" id="ARBA00023310"/>
    </source>
</evidence>
<evidence type="ECO:0000256" key="10">
    <source>
        <dbReference type="ARBA" id="ARBA00023065"/>
    </source>
</evidence>
<keyword evidence="5" id="KW-0813">Transport</keyword>
<evidence type="ECO:0000256" key="9">
    <source>
        <dbReference type="ARBA" id="ARBA00022989"/>
    </source>
</evidence>
<keyword evidence="12" id="KW-0066">ATP synthesis</keyword>
<dbReference type="Gene3D" id="1.20.120.220">
    <property type="entry name" value="ATP synthase, F0 complex, subunit A"/>
    <property type="match status" value="1"/>
</dbReference>
<evidence type="ECO:0000256" key="6">
    <source>
        <dbReference type="ARBA" id="ARBA00022547"/>
    </source>
</evidence>
<evidence type="ECO:0000256" key="1">
    <source>
        <dbReference type="ARBA" id="ARBA00002070"/>
    </source>
</evidence>
<evidence type="ECO:0000256" key="14">
    <source>
        <dbReference type="SAM" id="Phobius"/>
    </source>
</evidence>
<organism evidence="15">
    <name type="scientific">Vanhornia eucnemidarum</name>
    <dbReference type="NCBI Taxonomy" id="32432"/>
    <lineage>
        <taxon>Eukaryota</taxon>
        <taxon>Metazoa</taxon>
        <taxon>Ecdysozoa</taxon>
        <taxon>Arthropoda</taxon>
        <taxon>Hexapoda</taxon>
        <taxon>Insecta</taxon>
        <taxon>Pterygota</taxon>
        <taxon>Neoptera</taxon>
        <taxon>Endopterygota</taxon>
        <taxon>Hymenoptera</taxon>
        <taxon>Apocrita</taxon>
        <taxon>Proctotrupomorpha</taxon>
        <taxon>Proctotrupoidea</taxon>
        <taxon>Vanhorniidae</taxon>
        <taxon>Vanhornia</taxon>
    </lineage>
</organism>
<evidence type="ECO:0000256" key="7">
    <source>
        <dbReference type="ARBA" id="ARBA00022692"/>
    </source>
</evidence>
<accession>Q0H2F8</accession>
<dbReference type="PROSITE" id="PS00449">
    <property type="entry name" value="ATPASE_A"/>
    <property type="match status" value="1"/>
</dbReference>
<dbReference type="PRINTS" id="PR00123">
    <property type="entry name" value="ATPASEA"/>
</dbReference>
<protein>
    <recommendedName>
        <fullName evidence="13">ATP synthase subunit a</fullName>
    </recommendedName>
</protein>
<evidence type="ECO:0000256" key="8">
    <source>
        <dbReference type="ARBA" id="ARBA00022781"/>
    </source>
</evidence>
<dbReference type="InterPro" id="IPR045083">
    <property type="entry name" value="ATP_synth_F0_asu_bact/mt"/>
</dbReference>
<name>Q0H2F8_9HYME</name>
<geneLocation type="mitochondrion" evidence="15"/>
<dbReference type="InterPro" id="IPR000568">
    <property type="entry name" value="ATP_synth_F0_asu"/>
</dbReference>
<feature type="transmembrane region" description="Helical" evidence="14">
    <location>
        <begin position="73"/>
        <end position="95"/>
    </location>
</feature>
<dbReference type="CDD" id="cd00310">
    <property type="entry name" value="ATP-synt_Fo_a_6"/>
    <property type="match status" value="1"/>
</dbReference>
<feature type="transmembrane region" description="Helical" evidence="14">
    <location>
        <begin position="101"/>
        <end position="123"/>
    </location>
</feature>
<dbReference type="NCBIfam" id="TIGR01131">
    <property type="entry name" value="ATP_synt_6_or_A"/>
    <property type="match status" value="1"/>
</dbReference>
<dbReference type="InterPro" id="IPR035908">
    <property type="entry name" value="F0_ATP_A_sf"/>
</dbReference>
<keyword evidence="10" id="KW-0406">Ion transport</keyword>
<evidence type="ECO:0000256" key="11">
    <source>
        <dbReference type="ARBA" id="ARBA00023136"/>
    </source>
</evidence>
<comment type="similarity">
    <text evidence="3">Belongs to the ATPase A chain family.</text>
</comment>
<dbReference type="AlphaFoldDB" id="Q0H2F8"/>
<keyword evidence="11 14" id="KW-0472">Membrane</keyword>
<keyword evidence="8" id="KW-0375">Hydrogen ion transport</keyword>
<reference evidence="15" key="1">
    <citation type="journal article" date="2006" name="Genome">
        <title>Mitochondrial genomes of Vanhornia eucnemidarum (Apocrita: Vanhorniidae) and Primeuchroeus spp. (Aculeata: Chrysididae): Evidence of rearranged mitochondrial genomes within the Apocrita (Insecta: Hymenoptera).</title>
        <authorList>
            <person name="Castro L.R."/>
            <person name="Ruberu K."/>
            <person name="Dowton M."/>
        </authorList>
    </citation>
    <scope>NUCLEOTIDE SEQUENCE</scope>
</reference>
<evidence type="ECO:0000256" key="4">
    <source>
        <dbReference type="ARBA" id="ARBA00011648"/>
    </source>
</evidence>
<keyword evidence="15" id="KW-0496">Mitochondrion</keyword>
<dbReference type="Pfam" id="PF00119">
    <property type="entry name" value="ATP-synt_A"/>
    <property type="match status" value="1"/>
</dbReference>
<keyword evidence="9 14" id="KW-1133">Transmembrane helix</keyword>
<gene>
    <name evidence="15" type="primary">atp6</name>
</gene>
<sequence>MKMMTNLFSTFDPSTSMSFSLNWLNSIFFNLYLPNMFWLIPSRYNMMWITMNSFVKKEMKVNLNKFINKVNIMMFNTIFTFITLNNFMGLFPYIFTSSSHMTFSLSLAMYMWCSFMMFGWMFNYKYMLIHLTPQGTPNILMPFMVLIETISNLIRPITLAIRLSANIIAGHLLISLISSSTNSSNSYILILIIIILQTFLMSLEIAVSIIQGYVFTILSTIYSSETN</sequence>
<dbReference type="GO" id="GO:0046933">
    <property type="term" value="F:proton-transporting ATP synthase activity, rotational mechanism"/>
    <property type="evidence" value="ECO:0007669"/>
    <property type="project" value="TreeGrafter"/>
</dbReference>
<proteinExistence type="inferred from homology"/>
<keyword evidence="7 14" id="KW-0812">Transmembrane</keyword>
<dbReference type="EMBL" id="DQ302100">
    <property type="protein sequence ID" value="ABB92703.1"/>
    <property type="molecule type" value="Genomic_DNA"/>
</dbReference>
<comment type="subcellular location">
    <subcellularLocation>
        <location evidence="2">Membrane</location>
        <topology evidence="2">Multi-pass membrane protein</topology>
    </subcellularLocation>
    <subcellularLocation>
        <location evidence="13">Mitochondrion inner membrane</location>
        <topology evidence="13">Multi-pass membrane protein</topology>
    </subcellularLocation>
</comment>
<dbReference type="InterPro" id="IPR023011">
    <property type="entry name" value="ATP_synth_F0_asu_AS"/>
</dbReference>
<evidence type="ECO:0000256" key="5">
    <source>
        <dbReference type="ARBA" id="ARBA00022448"/>
    </source>
</evidence>
<comment type="function">
    <text evidence="1">Mitochondrial membrane ATP synthase (F(1)F(0) ATP synthase or Complex V) produces ATP from ADP in the presence of a proton gradient across the membrane which is generated by electron transport complexes of the respiratory chain. F-type ATPases consist of two structural domains, F(1) - containing the extramembraneous catalytic core and F(0) - containing the membrane proton channel, linked together by a central stalk and a peripheral stalk. During catalysis, ATP synthesis in the catalytic domain of F(1) is coupled via a rotary mechanism of the central stalk subunits to proton translocation. Key component of the proton channel; it may play a direct role in the translocation of protons across the membrane.</text>
</comment>
<feature type="transmembrane region" description="Helical" evidence="14">
    <location>
        <begin position="20"/>
        <end position="40"/>
    </location>
</feature>
<feature type="transmembrane region" description="Helical" evidence="14">
    <location>
        <begin position="160"/>
        <end position="177"/>
    </location>
</feature>
<evidence type="ECO:0000256" key="3">
    <source>
        <dbReference type="ARBA" id="ARBA00006810"/>
    </source>
</evidence>
<keyword evidence="6" id="KW-0138">CF(0)</keyword>
<evidence type="ECO:0000256" key="13">
    <source>
        <dbReference type="RuleBase" id="RU004450"/>
    </source>
</evidence>
<feature type="transmembrane region" description="Helical" evidence="14">
    <location>
        <begin position="189"/>
        <end position="222"/>
    </location>
</feature>
<dbReference type="GO" id="GO:0005743">
    <property type="term" value="C:mitochondrial inner membrane"/>
    <property type="evidence" value="ECO:0007669"/>
    <property type="project" value="UniProtKB-SubCell"/>
</dbReference>
<dbReference type="SUPFAM" id="SSF81336">
    <property type="entry name" value="F1F0 ATP synthase subunit A"/>
    <property type="match status" value="1"/>
</dbReference>
<dbReference type="PANTHER" id="PTHR11410">
    <property type="entry name" value="ATP SYNTHASE SUBUNIT A"/>
    <property type="match status" value="1"/>
</dbReference>
<dbReference type="PANTHER" id="PTHR11410:SF0">
    <property type="entry name" value="ATP SYNTHASE SUBUNIT A"/>
    <property type="match status" value="1"/>
</dbReference>
<dbReference type="GO" id="GO:0045259">
    <property type="term" value="C:proton-transporting ATP synthase complex"/>
    <property type="evidence" value="ECO:0007669"/>
    <property type="project" value="UniProtKB-KW"/>
</dbReference>
<comment type="subunit">
    <text evidence="4">F-type ATPases have 2 components, CF(1) - the catalytic core - and CF(0) - the membrane proton channel. CF(1) has five subunits: alpha(3), beta(3), gamma(1), delta(1), epsilon(1). CF(0) has three main subunits: a, b and c.</text>
</comment>